<evidence type="ECO:0000256" key="1">
    <source>
        <dbReference type="SAM" id="MobiDB-lite"/>
    </source>
</evidence>
<name>A0A6C0B0H9_9ZZZZ</name>
<evidence type="ECO:0000313" key="2">
    <source>
        <dbReference type="EMBL" id="QHS85028.1"/>
    </source>
</evidence>
<organism evidence="2">
    <name type="scientific">viral metagenome</name>
    <dbReference type="NCBI Taxonomy" id="1070528"/>
    <lineage>
        <taxon>unclassified sequences</taxon>
        <taxon>metagenomes</taxon>
        <taxon>organismal metagenomes</taxon>
    </lineage>
</organism>
<accession>A0A6C0B0H9</accession>
<proteinExistence type="predicted"/>
<protein>
    <submittedName>
        <fullName evidence="2">Uncharacterized protein</fullName>
    </submittedName>
</protein>
<feature type="region of interest" description="Disordered" evidence="1">
    <location>
        <begin position="1"/>
        <end position="23"/>
    </location>
</feature>
<reference evidence="2" key="1">
    <citation type="journal article" date="2020" name="Nature">
        <title>Giant virus diversity and host interactions through global metagenomics.</title>
        <authorList>
            <person name="Schulz F."/>
            <person name="Roux S."/>
            <person name="Paez-Espino D."/>
            <person name="Jungbluth S."/>
            <person name="Walsh D.A."/>
            <person name="Denef V.J."/>
            <person name="McMahon K.D."/>
            <person name="Konstantinidis K.T."/>
            <person name="Eloe-Fadrosh E.A."/>
            <person name="Kyrpides N.C."/>
            <person name="Woyke T."/>
        </authorList>
    </citation>
    <scope>NUCLEOTIDE SEQUENCE</scope>
    <source>
        <strain evidence="2">GVMAG-M-3300009182-67</strain>
    </source>
</reference>
<sequence length="46" mass="4790">MFSKVNESINSPTLKNNNSVDGINKSGTACTVAACKAPSSKDCIIM</sequence>
<dbReference type="AlphaFoldDB" id="A0A6C0B0H9"/>
<dbReference type="EMBL" id="MN739039">
    <property type="protein sequence ID" value="QHS85028.1"/>
    <property type="molecule type" value="Genomic_DNA"/>
</dbReference>